<keyword evidence="7" id="KW-1185">Reference proteome</keyword>
<reference evidence="6" key="1">
    <citation type="submission" date="2012-04" db="EMBL/GenBank/DDBJ databases">
        <authorList>
            <person name="Borisov I.G."/>
            <person name="Ivanikova N.V."/>
            <person name="Pinevich A.V."/>
        </authorList>
    </citation>
    <scope>NUCLEOTIDE SEQUENCE</scope>
    <source>
        <strain evidence="6">CALU 1027</strain>
    </source>
</reference>
<evidence type="ECO:0000256" key="1">
    <source>
        <dbReference type="ARBA" id="ARBA00022553"/>
    </source>
</evidence>
<organism evidence="6 7">
    <name type="scientific">Prochlorothrix hollandica PCC 9006 = CALU 1027</name>
    <dbReference type="NCBI Taxonomy" id="317619"/>
    <lineage>
        <taxon>Bacteria</taxon>
        <taxon>Bacillati</taxon>
        <taxon>Cyanobacteriota</taxon>
        <taxon>Cyanophyceae</taxon>
        <taxon>Prochlorotrichales</taxon>
        <taxon>Prochlorotrichaceae</taxon>
        <taxon>Prochlorothrix</taxon>
    </lineage>
</organism>
<evidence type="ECO:0000256" key="4">
    <source>
        <dbReference type="ARBA" id="ARBA00022741"/>
    </source>
</evidence>
<dbReference type="AlphaFoldDB" id="A0A0M2PYT8"/>
<evidence type="ECO:0008006" key="8">
    <source>
        <dbReference type="Google" id="ProtNLM"/>
    </source>
</evidence>
<accession>A0A0M2PYT8</accession>
<dbReference type="InterPro" id="IPR051813">
    <property type="entry name" value="HepT_RNase_toxin"/>
</dbReference>
<dbReference type="PANTHER" id="PTHR34139:SF1">
    <property type="entry name" value="RNASE MJ1380-RELATED"/>
    <property type="match status" value="1"/>
</dbReference>
<evidence type="ECO:0000256" key="5">
    <source>
        <dbReference type="ARBA" id="ARBA00022801"/>
    </source>
</evidence>
<protein>
    <recommendedName>
        <fullName evidence="8">DUF86 domain-containing protein</fullName>
    </recommendedName>
</protein>
<dbReference type="Pfam" id="PF01934">
    <property type="entry name" value="HepT-like"/>
    <property type="match status" value="1"/>
</dbReference>
<dbReference type="GO" id="GO:0016787">
    <property type="term" value="F:hydrolase activity"/>
    <property type="evidence" value="ECO:0007669"/>
    <property type="project" value="UniProtKB-KW"/>
</dbReference>
<keyword evidence="5" id="KW-0378">Hydrolase</keyword>
<keyword evidence="1" id="KW-0597">Phosphoprotein</keyword>
<dbReference type="InterPro" id="IPR008201">
    <property type="entry name" value="HepT-like"/>
</dbReference>
<dbReference type="GO" id="GO:0110001">
    <property type="term" value="C:toxin-antitoxin complex"/>
    <property type="evidence" value="ECO:0007669"/>
    <property type="project" value="InterPro"/>
</dbReference>
<evidence type="ECO:0000256" key="2">
    <source>
        <dbReference type="ARBA" id="ARBA00022649"/>
    </source>
</evidence>
<evidence type="ECO:0000256" key="3">
    <source>
        <dbReference type="ARBA" id="ARBA00022722"/>
    </source>
</evidence>
<proteinExistence type="predicted"/>
<dbReference type="EMBL" id="AJTX02000004">
    <property type="protein sequence ID" value="KKJ00248.1"/>
    <property type="molecule type" value="Genomic_DNA"/>
</dbReference>
<keyword evidence="2" id="KW-1277">Toxin-antitoxin system</keyword>
<keyword evidence="4" id="KW-0547">Nucleotide-binding</keyword>
<dbReference type="GO" id="GO:0004540">
    <property type="term" value="F:RNA nuclease activity"/>
    <property type="evidence" value="ECO:0007669"/>
    <property type="project" value="InterPro"/>
</dbReference>
<dbReference type="OrthoDB" id="9810538at2"/>
<dbReference type="RefSeq" id="WP_017711619.1">
    <property type="nucleotide sequence ID" value="NZ_KB235933.1"/>
</dbReference>
<comment type="caution">
    <text evidence="6">The sequence shown here is derived from an EMBL/GenBank/DDBJ whole genome shotgun (WGS) entry which is preliminary data.</text>
</comment>
<evidence type="ECO:0000313" key="6">
    <source>
        <dbReference type="EMBL" id="KKJ00248.1"/>
    </source>
</evidence>
<keyword evidence="3" id="KW-0540">Nuclease</keyword>
<sequence>MSKDKDSVTDILEAIEEILVSMGGVSFAQLSANREKQAAILYFVIIMGEATKRLSKNFRASHPEIDWQGIAGMRDILAHQYDRVDIQVIWDVV</sequence>
<gene>
    <name evidence="6" type="ORF">PROH_11200</name>
</gene>
<dbReference type="Proteomes" id="UP000034681">
    <property type="component" value="Unassembled WGS sequence"/>
</dbReference>
<name>A0A0M2PYT8_PROHO</name>
<dbReference type="GO" id="GO:0000166">
    <property type="term" value="F:nucleotide binding"/>
    <property type="evidence" value="ECO:0007669"/>
    <property type="project" value="UniProtKB-KW"/>
</dbReference>
<evidence type="ECO:0000313" key="7">
    <source>
        <dbReference type="Proteomes" id="UP000034681"/>
    </source>
</evidence>
<dbReference type="STRING" id="317619.GCA_000332315_01016"/>
<dbReference type="PANTHER" id="PTHR34139">
    <property type="entry name" value="UPF0331 PROTEIN MJ0127"/>
    <property type="match status" value="1"/>
</dbReference>